<dbReference type="EMBL" id="VRUR01000001">
    <property type="protein sequence ID" value="TXN37747.1"/>
    <property type="molecule type" value="Genomic_DNA"/>
</dbReference>
<reference evidence="1 2" key="1">
    <citation type="submission" date="2019-08" db="EMBL/GenBank/DDBJ databases">
        <title>Professor.</title>
        <authorList>
            <person name="Park J.S."/>
        </authorList>
    </citation>
    <scope>NUCLEOTIDE SEQUENCE [LARGE SCALE GENOMIC DNA]</scope>
    <source>
        <strain evidence="1 2">176CP5-101</strain>
    </source>
</reference>
<dbReference type="AlphaFoldDB" id="A0A5C8V7T9"/>
<dbReference type="InterPro" id="IPR036388">
    <property type="entry name" value="WH-like_DNA-bd_sf"/>
</dbReference>
<evidence type="ECO:0000313" key="2">
    <source>
        <dbReference type="Proteomes" id="UP000321456"/>
    </source>
</evidence>
<proteinExistence type="predicted"/>
<organism evidence="1 2">
    <name type="scientific">Flagellimonas hymeniacidonis</name>
    <dbReference type="NCBI Taxonomy" id="2603628"/>
    <lineage>
        <taxon>Bacteria</taxon>
        <taxon>Pseudomonadati</taxon>
        <taxon>Bacteroidota</taxon>
        <taxon>Flavobacteriia</taxon>
        <taxon>Flavobacteriales</taxon>
        <taxon>Flavobacteriaceae</taxon>
        <taxon>Flagellimonas</taxon>
    </lineage>
</organism>
<evidence type="ECO:0008006" key="3">
    <source>
        <dbReference type="Google" id="ProtNLM"/>
    </source>
</evidence>
<evidence type="ECO:0000313" key="1">
    <source>
        <dbReference type="EMBL" id="TXN37747.1"/>
    </source>
</evidence>
<dbReference type="Gene3D" id="1.10.10.10">
    <property type="entry name" value="Winged helix-like DNA-binding domain superfamily/Winged helix DNA-binding domain"/>
    <property type="match status" value="1"/>
</dbReference>
<comment type="caution">
    <text evidence="1">The sequence shown here is derived from an EMBL/GenBank/DDBJ whole genome shotgun (WGS) entry which is preliminary data.</text>
</comment>
<name>A0A5C8V7T9_9FLAO</name>
<dbReference type="RefSeq" id="WP_147741976.1">
    <property type="nucleotide sequence ID" value="NZ_VRUR01000001.1"/>
</dbReference>
<sequence>MKTTAKVLQPLRFVNAYYDFTATQKDFIMLVQHMTSKQKEIVSNFKIDLKPYFLAKGLTLEDIRQNHYKELTEDLLESKVTFKYLKGDTLYSIYNLFSRCIVNQNFILEVSILDDVLPLFYINKLDEGHFQENRLVRELFEQSFPKYDQYISYYPQTFIEFKESQTKKLFEKLLAFSKLQKYTFEFSKDELYLILGYGHLRDKSQEKLQQNIFKISDQEFVQTSYKGVDGWKSLRRQLNKWLKEISDKKDTGIIVVPNGNNYFSTRGKPIRSIMVQVEYDNLSTLNNDQRIAYEFLTKYELSHKQILKIIDRFAFKDIKARIHNRLVAKTGFDGKRYYGEYQRADHRKIENVPGYIYGVVFSNDKL</sequence>
<gene>
    <name evidence="1" type="ORF">FVB32_05510</name>
</gene>
<dbReference type="Proteomes" id="UP000321456">
    <property type="component" value="Unassembled WGS sequence"/>
</dbReference>
<protein>
    <recommendedName>
        <fullName evidence="3">Initiator Rep protein domain-containing protein</fullName>
    </recommendedName>
</protein>
<accession>A0A5C8V7T9</accession>
<keyword evidence="2" id="KW-1185">Reference proteome</keyword>